<evidence type="ECO:0000256" key="2">
    <source>
        <dbReference type="SAM" id="MobiDB-lite"/>
    </source>
</evidence>
<feature type="compositionally biased region" description="Low complexity" evidence="2">
    <location>
        <begin position="351"/>
        <end position="362"/>
    </location>
</feature>
<protein>
    <submittedName>
        <fullName evidence="3">Uncharacterized protein</fullName>
    </submittedName>
</protein>
<keyword evidence="4" id="KW-1185">Reference proteome</keyword>
<evidence type="ECO:0000313" key="4">
    <source>
        <dbReference type="Proteomes" id="UP000652761"/>
    </source>
</evidence>
<feature type="compositionally biased region" description="Acidic residues" evidence="2">
    <location>
        <begin position="146"/>
        <end position="167"/>
    </location>
</feature>
<dbReference type="AlphaFoldDB" id="A0A843WBU8"/>
<evidence type="ECO:0000256" key="1">
    <source>
        <dbReference type="SAM" id="Coils"/>
    </source>
</evidence>
<feature type="compositionally biased region" description="Low complexity" evidence="2">
    <location>
        <begin position="400"/>
        <end position="409"/>
    </location>
</feature>
<dbReference type="Proteomes" id="UP000652761">
    <property type="component" value="Unassembled WGS sequence"/>
</dbReference>
<accession>A0A843WBU8</accession>
<name>A0A843WBU8_COLES</name>
<proteinExistence type="predicted"/>
<dbReference type="PANTHER" id="PTHR37076">
    <property type="entry name" value="HISTONE-LYSINE N-METHYLTRANSFERASE, H3 LYSINE-79 SPECIFIC-LIKE-RELATED"/>
    <property type="match status" value="1"/>
</dbReference>
<organism evidence="3 4">
    <name type="scientific">Colocasia esculenta</name>
    <name type="common">Wild taro</name>
    <name type="synonym">Arum esculentum</name>
    <dbReference type="NCBI Taxonomy" id="4460"/>
    <lineage>
        <taxon>Eukaryota</taxon>
        <taxon>Viridiplantae</taxon>
        <taxon>Streptophyta</taxon>
        <taxon>Embryophyta</taxon>
        <taxon>Tracheophyta</taxon>
        <taxon>Spermatophyta</taxon>
        <taxon>Magnoliopsida</taxon>
        <taxon>Liliopsida</taxon>
        <taxon>Araceae</taxon>
        <taxon>Aroideae</taxon>
        <taxon>Colocasieae</taxon>
        <taxon>Colocasia</taxon>
    </lineage>
</organism>
<feature type="region of interest" description="Disordered" evidence="2">
    <location>
        <begin position="400"/>
        <end position="440"/>
    </location>
</feature>
<feature type="region of interest" description="Disordered" evidence="2">
    <location>
        <begin position="351"/>
        <end position="382"/>
    </location>
</feature>
<comment type="caution">
    <text evidence="3">The sequence shown here is derived from an EMBL/GenBank/DDBJ whole genome shotgun (WGS) entry which is preliminary data.</text>
</comment>
<keyword evidence="1" id="KW-0175">Coiled coil</keyword>
<dbReference type="OrthoDB" id="1725125at2759"/>
<feature type="region of interest" description="Disordered" evidence="2">
    <location>
        <begin position="136"/>
        <end position="167"/>
    </location>
</feature>
<reference evidence="3" key="1">
    <citation type="submission" date="2017-07" db="EMBL/GenBank/DDBJ databases">
        <title>Taro Niue Genome Assembly and Annotation.</title>
        <authorList>
            <person name="Atibalentja N."/>
            <person name="Keating K."/>
            <person name="Fields C.J."/>
        </authorList>
    </citation>
    <scope>NUCLEOTIDE SEQUENCE</scope>
    <source>
        <strain evidence="3">Niue_2</strain>
        <tissue evidence="3">Leaf</tissue>
    </source>
</reference>
<dbReference type="PANTHER" id="PTHR37076:SF3">
    <property type="entry name" value="STRESS RESPONSE PROTEIN NST1-LIKE"/>
    <property type="match status" value="1"/>
</dbReference>
<feature type="coiled-coil region" evidence="1">
    <location>
        <begin position="214"/>
        <end position="253"/>
    </location>
</feature>
<dbReference type="EMBL" id="NMUH01003309">
    <property type="protein sequence ID" value="MQM04917.1"/>
    <property type="molecule type" value="Genomic_DNA"/>
</dbReference>
<sequence>MKRKKWTEEEEAALIREYSELAGSGELARLKTRERKFQPIADRVNSLHHLCDPAAFPFRWAWRDVSIKIQNMRHQYLGVKQKIRLPPPPPSSCSSSSAPAAGCCFDWASGEHHWPNFLRYKQVFGDIDLDSVPSAAAAYRTSSEAGGEEEEEEEDEQEEGDGYDEGAMDGIVNGEDEATAGGGRKTGVGETGVVSSMGRRREGKLGLAAARSVVEMEQALLTREERRRERERKEEVEREVRAQHRREREHQRDVEEVAAMHEKQWRWAEEERDWWRRREELWEEEEMEWRARVLGMQMEHEKQVMQIHADACQAQTQMLGILVRLVCQFIGSGGGGDAGLGGLSHQVLHNLQQQQQHQQQEQGSMGADNGKSDASSAGHYMDAGGSELLEIPASGSSLSLLDDLPASSSQEGSLRSATEAPGKGGCEAPPPPSSPSSPPVFFLLCSSPSGQSLALPQIRRSVSCQTSVAAGLRRPHHSGHRGTGLAIPATTRPRPCWLTFLAVNARGTRHLAVPPLSVKETRCGPSIALALAADAPSSRNHPSLLLSVSAKQRLCPAHPCTSAARPPGQSFALL</sequence>
<feature type="compositionally biased region" description="Pro residues" evidence="2">
    <location>
        <begin position="428"/>
        <end position="438"/>
    </location>
</feature>
<gene>
    <name evidence="3" type="ORF">Taro_037723</name>
</gene>
<evidence type="ECO:0000313" key="3">
    <source>
        <dbReference type="EMBL" id="MQM04917.1"/>
    </source>
</evidence>